<dbReference type="SMR" id="A2E0U9"/>
<name>A2E0U9_TRIV3</name>
<evidence type="ECO:0000313" key="2">
    <source>
        <dbReference type="Proteomes" id="UP000001542"/>
    </source>
</evidence>
<protein>
    <submittedName>
        <fullName evidence="1">Uncharacterized protein</fullName>
    </submittedName>
</protein>
<reference evidence="1" key="1">
    <citation type="submission" date="2006-10" db="EMBL/GenBank/DDBJ databases">
        <authorList>
            <person name="Amadeo P."/>
            <person name="Zhao Q."/>
            <person name="Wortman J."/>
            <person name="Fraser-Liggett C."/>
            <person name="Carlton J."/>
        </authorList>
    </citation>
    <scope>NUCLEOTIDE SEQUENCE</scope>
    <source>
        <strain evidence="1">G3</strain>
    </source>
</reference>
<dbReference type="RefSeq" id="XP_001325927.1">
    <property type="nucleotide sequence ID" value="XM_001325892.1"/>
</dbReference>
<reference evidence="1" key="2">
    <citation type="journal article" date="2007" name="Science">
        <title>Draft genome sequence of the sexually transmitted pathogen Trichomonas vaginalis.</title>
        <authorList>
            <person name="Carlton J.M."/>
            <person name="Hirt R.P."/>
            <person name="Silva J.C."/>
            <person name="Delcher A.L."/>
            <person name="Schatz M."/>
            <person name="Zhao Q."/>
            <person name="Wortman J.R."/>
            <person name="Bidwell S.L."/>
            <person name="Alsmark U.C.M."/>
            <person name="Besteiro S."/>
            <person name="Sicheritz-Ponten T."/>
            <person name="Noel C.J."/>
            <person name="Dacks J.B."/>
            <person name="Foster P.G."/>
            <person name="Simillion C."/>
            <person name="Van de Peer Y."/>
            <person name="Miranda-Saavedra D."/>
            <person name="Barton G.J."/>
            <person name="Westrop G.D."/>
            <person name="Mueller S."/>
            <person name="Dessi D."/>
            <person name="Fiori P.L."/>
            <person name="Ren Q."/>
            <person name="Paulsen I."/>
            <person name="Zhang H."/>
            <person name="Bastida-Corcuera F.D."/>
            <person name="Simoes-Barbosa A."/>
            <person name="Brown M.T."/>
            <person name="Hayes R.D."/>
            <person name="Mukherjee M."/>
            <person name="Okumura C.Y."/>
            <person name="Schneider R."/>
            <person name="Smith A.J."/>
            <person name="Vanacova S."/>
            <person name="Villalvazo M."/>
            <person name="Haas B.J."/>
            <person name="Pertea M."/>
            <person name="Feldblyum T.V."/>
            <person name="Utterback T.R."/>
            <person name="Shu C.L."/>
            <person name="Osoegawa K."/>
            <person name="de Jong P.J."/>
            <person name="Hrdy I."/>
            <person name="Horvathova L."/>
            <person name="Zubacova Z."/>
            <person name="Dolezal P."/>
            <person name="Malik S.B."/>
            <person name="Logsdon J.M. Jr."/>
            <person name="Henze K."/>
            <person name="Gupta A."/>
            <person name="Wang C.C."/>
            <person name="Dunne R.L."/>
            <person name="Upcroft J.A."/>
            <person name="Upcroft P."/>
            <person name="White O."/>
            <person name="Salzberg S.L."/>
            <person name="Tang P."/>
            <person name="Chiu C.-H."/>
            <person name="Lee Y.-S."/>
            <person name="Embley T.M."/>
            <person name="Coombs G.H."/>
            <person name="Mottram J.C."/>
            <person name="Tachezy J."/>
            <person name="Fraser-Liggett C.M."/>
            <person name="Johnson P.J."/>
        </authorList>
    </citation>
    <scope>NUCLEOTIDE SEQUENCE [LARGE SCALE GENOMIC DNA]</scope>
    <source>
        <strain evidence="1">G3</strain>
    </source>
</reference>
<sequence length="112" mass="12766">MSLQKLKEIGDQIIKAVESSPLQAEIAQISLESIHHLIVSTDQNAGVDDYRQPMHPNMYVDQQMGYPQQMPQQMYQFDEAMPPAVIGPQYSTDVMTQANSIPFLYHQNFPNQ</sequence>
<dbReference type="InParanoid" id="A2E0U9"/>
<dbReference type="EMBL" id="DS113281">
    <property type="protein sequence ID" value="EAY13704.1"/>
    <property type="molecule type" value="Genomic_DNA"/>
</dbReference>
<accession>A2E0U9</accession>
<dbReference type="AlphaFoldDB" id="A2E0U9"/>
<organism evidence="1 2">
    <name type="scientific">Trichomonas vaginalis (strain ATCC PRA-98 / G3)</name>
    <dbReference type="NCBI Taxonomy" id="412133"/>
    <lineage>
        <taxon>Eukaryota</taxon>
        <taxon>Metamonada</taxon>
        <taxon>Parabasalia</taxon>
        <taxon>Trichomonadida</taxon>
        <taxon>Trichomonadidae</taxon>
        <taxon>Trichomonas</taxon>
    </lineage>
</organism>
<dbReference type="Proteomes" id="UP000001542">
    <property type="component" value="Unassembled WGS sequence"/>
</dbReference>
<proteinExistence type="predicted"/>
<gene>
    <name evidence="1" type="ORF">TVAG_371780</name>
</gene>
<keyword evidence="2" id="KW-1185">Reference proteome</keyword>
<dbReference type="OrthoDB" id="10546858at2759"/>
<dbReference type="VEuPathDB" id="TrichDB:TVAGG3_0326020"/>
<dbReference type="KEGG" id="tva:4771684"/>
<evidence type="ECO:0000313" key="1">
    <source>
        <dbReference type="EMBL" id="EAY13704.1"/>
    </source>
</evidence>
<dbReference type="VEuPathDB" id="TrichDB:TVAG_371780"/>